<keyword evidence="3 4" id="KW-0472">Membrane</keyword>
<dbReference type="Pfam" id="PF07690">
    <property type="entry name" value="MFS_1"/>
    <property type="match status" value="1"/>
</dbReference>
<evidence type="ECO:0000313" key="7">
    <source>
        <dbReference type="Proteomes" id="UP000252023"/>
    </source>
</evidence>
<evidence type="ECO:0000256" key="2">
    <source>
        <dbReference type="ARBA" id="ARBA00022989"/>
    </source>
</evidence>
<dbReference type="PROSITE" id="PS50850">
    <property type="entry name" value="MFS"/>
    <property type="match status" value="1"/>
</dbReference>
<dbReference type="InterPro" id="IPR036259">
    <property type="entry name" value="MFS_trans_sf"/>
</dbReference>
<dbReference type="EMBL" id="CP030918">
    <property type="protein sequence ID" value="AXC50775.1"/>
    <property type="molecule type" value="Genomic_DNA"/>
</dbReference>
<feature type="transmembrane region" description="Helical" evidence="4">
    <location>
        <begin position="43"/>
        <end position="64"/>
    </location>
</feature>
<dbReference type="PANTHER" id="PTHR11360">
    <property type="entry name" value="MONOCARBOXYLATE TRANSPORTER"/>
    <property type="match status" value="1"/>
</dbReference>
<dbReference type="RefSeq" id="WP_114077092.1">
    <property type="nucleotide sequence ID" value="NZ_CP030918.1"/>
</dbReference>
<evidence type="ECO:0000256" key="4">
    <source>
        <dbReference type="SAM" id="Phobius"/>
    </source>
</evidence>
<feature type="transmembrane region" description="Helical" evidence="4">
    <location>
        <begin position="365"/>
        <end position="386"/>
    </location>
</feature>
<dbReference type="Gene3D" id="1.20.1250.20">
    <property type="entry name" value="MFS general substrate transporter like domains"/>
    <property type="match status" value="1"/>
</dbReference>
<protein>
    <submittedName>
        <fullName evidence="6">MFS transporter</fullName>
    </submittedName>
</protein>
<feature type="transmembrane region" description="Helical" evidence="4">
    <location>
        <begin position="277"/>
        <end position="297"/>
    </location>
</feature>
<dbReference type="Proteomes" id="UP000252023">
    <property type="component" value="Chromosome"/>
</dbReference>
<dbReference type="SUPFAM" id="SSF103473">
    <property type="entry name" value="MFS general substrate transporter"/>
    <property type="match status" value="1"/>
</dbReference>
<proteinExistence type="predicted"/>
<dbReference type="KEGG" id="pars:DRW48_14830"/>
<keyword evidence="7" id="KW-1185">Reference proteome</keyword>
<feature type="transmembrane region" description="Helical" evidence="4">
    <location>
        <begin position="243"/>
        <end position="265"/>
    </location>
</feature>
<feature type="transmembrane region" description="Helical" evidence="4">
    <location>
        <begin position="12"/>
        <end position="37"/>
    </location>
</feature>
<feature type="transmembrane region" description="Helical" evidence="4">
    <location>
        <begin position="76"/>
        <end position="94"/>
    </location>
</feature>
<feature type="transmembrane region" description="Helical" evidence="4">
    <location>
        <begin position="140"/>
        <end position="161"/>
    </location>
</feature>
<evidence type="ECO:0000259" key="5">
    <source>
        <dbReference type="PROSITE" id="PS50850"/>
    </source>
</evidence>
<reference evidence="7" key="1">
    <citation type="submission" date="2018-07" db="EMBL/GenBank/DDBJ databases">
        <title>Genome sequencing of Paracoccus sp. SC2-6.</title>
        <authorList>
            <person name="Heo J."/>
            <person name="Kim S.-J."/>
            <person name="Kwon S.-W."/>
        </authorList>
    </citation>
    <scope>NUCLEOTIDE SEQUENCE [LARGE SCALE GENOMIC DNA]</scope>
    <source>
        <strain evidence="7">SC2-6</strain>
    </source>
</reference>
<keyword evidence="1 4" id="KW-0812">Transmembrane</keyword>
<gene>
    <name evidence="6" type="ORF">DRW48_14830</name>
</gene>
<feature type="domain" description="Major facilitator superfamily (MFS) profile" evidence="5">
    <location>
        <begin position="10"/>
        <end position="387"/>
    </location>
</feature>
<feature type="transmembrane region" description="Helical" evidence="4">
    <location>
        <begin position="337"/>
        <end position="359"/>
    </location>
</feature>
<keyword evidence="2 4" id="KW-1133">Transmembrane helix</keyword>
<dbReference type="InterPro" id="IPR020846">
    <property type="entry name" value="MFS_dom"/>
</dbReference>
<dbReference type="InterPro" id="IPR050327">
    <property type="entry name" value="Proton-linked_MCT"/>
</dbReference>
<feature type="transmembrane region" description="Helical" evidence="4">
    <location>
        <begin position="100"/>
        <end position="119"/>
    </location>
</feature>
<evidence type="ECO:0000256" key="1">
    <source>
        <dbReference type="ARBA" id="ARBA00022692"/>
    </source>
</evidence>
<feature type="transmembrane region" description="Helical" evidence="4">
    <location>
        <begin position="213"/>
        <end position="237"/>
    </location>
</feature>
<organism evidence="6 7">
    <name type="scientific">Paracoccus suum</name>
    <dbReference type="NCBI Taxonomy" id="2259340"/>
    <lineage>
        <taxon>Bacteria</taxon>
        <taxon>Pseudomonadati</taxon>
        <taxon>Pseudomonadota</taxon>
        <taxon>Alphaproteobacteria</taxon>
        <taxon>Rhodobacterales</taxon>
        <taxon>Paracoccaceae</taxon>
        <taxon>Paracoccus</taxon>
    </lineage>
</organism>
<evidence type="ECO:0000256" key="3">
    <source>
        <dbReference type="ARBA" id="ARBA00023136"/>
    </source>
</evidence>
<dbReference type="GO" id="GO:0022857">
    <property type="term" value="F:transmembrane transporter activity"/>
    <property type="evidence" value="ECO:0007669"/>
    <property type="project" value="InterPro"/>
</dbReference>
<accession>A0A344PN20</accession>
<name>A0A344PN20_9RHOB</name>
<evidence type="ECO:0000313" key="6">
    <source>
        <dbReference type="EMBL" id="AXC50775.1"/>
    </source>
</evidence>
<sequence>MTLPARTRTVSALGVIEIFAWGSTYYLMAVLAGPIAADTGWSVGMLSAGVSGGLLVAGFAAPTVGRLIQITGGRRVLATGMALIATGLVLLGSARSLPVYFAAWAILGLGMSAGLYDAAFSTLGRLFGRDARAAITQLTLWGGFASTVCWPISAWLVEIVGWRGTCFAYAALHLTVTLPISLCLLPRRPPAEEKAQSTGAMLPDLPGLLDLRFLYIVAAGVSLSMLATIWSIHLIRILTAEGYALATAIALGTLIGPAQVGARVLEMLGRGRHHPIWTMGSAVGLVLLGFLGLQLGAPASAALVAYGAGNGLWSIARGALPLTLFGSDRYAQTMGRLAMPMLFAAAAAPMIGAFLIEAFGADGTLAILSAMAAVPCVAALVLAASVHRQRRIPAV</sequence>
<dbReference type="InterPro" id="IPR011701">
    <property type="entry name" value="MFS"/>
</dbReference>
<dbReference type="AlphaFoldDB" id="A0A344PN20"/>
<dbReference type="OrthoDB" id="7200137at2"/>